<proteinExistence type="predicted"/>
<reference evidence="2" key="1">
    <citation type="submission" date="2019-08" db="EMBL/GenBank/DDBJ databases">
        <authorList>
            <person name="Kucharzyk K."/>
            <person name="Murdoch R.W."/>
            <person name="Higgins S."/>
            <person name="Loffler F."/>
        </authorList>
    </citation>
    <scope>NUCLEOTIDE SEQUENCE</scope>
</reference>
<feature type="coiled-coil region" evidence="1">
    <location>
        <begin position="27"/>
        <end position="54"/>
    </location>
</feature>
<gene>
    <name evidence="2" type="ORF">SDC9_209772</name>
</gene>
<keyword evidence="1" id="KW-0175">Coiled coil</keyword>
<protein>
    <submittedName>
        <fullName evidence="2">Uncharacterized protein</fullName>
    </submittedName>
</protein>
<comment type="caution">
    <text evidence="2">The sequence shown here is derived from an EMBL/GenBank/DDBJ whole genome shotgun (WGS) entry which is preliminary data.</text>
</comment>
<dbReference type="EMBL" id="VSSQ01139447">
    <property type="protein sequence ID" value="MPN62026.1"/>
    <property type="molecule type" value="Genomic_DNA"/>
</dbReference>
<accession>A0A645JEX4</accession>
<organism evidence="2">
    <name type="scientific">bioreactor metagenome</name>
    <dbReference type="NCBI Taxonomy" id="1076179"/>
    <lineage>
        <taxon>unclassified sequences</taxon>
        <taxon>metagenomes</taxon>
        <taxon>ecological metagenomes</taxon>
    </lineage>
</organism>
<sequence length="110" mass="12526">MSKFIKKVFGAIVGVLLLFLGIERRKNKKQKETIVEQKQQIAHEQKQAKVYKAETEAIKQSVILEEPLVEQKKVEVEIEKANELEEVLAIANRIVSDFNIVSDSTSTTKD</sequence>
<evidence type="ECO:0000256" key="1">
    <source>
        <dbReference type="SAM" id="Coils"/>
    </source>
</evidence>
<evidence type="ECO:0000313" key="2">
    <source>
        <dbReference type="EMBL" id="MPN62026.1"/>
    </source>
</evidence>
<name>A0A645JEX4_9ZZZZ</name>
<dbReference type="AlphaFoldDB" id="A0A645JEX4"/>